<feature type="compositionally biased region" description="Basic and acidic residues" evidence="1">
    <location>
        <begin position="320"/>
        <end position="335"/>
    </location>
</feature>
<keyword evidence="3" id="KW-0732">Signal</keyword>
<feature type="transmembrane region" description="Helical" evidence="2">
    <location>
        <begin position="120"/>
        <end position="138"/>
    </location>
</feature>
<feature type="transmembrane region" description="Helical" evidence="2">
    <location>
        <begin position="210"/>
        <end position="231"/>
    </location>
</feature>
<keyword evidence="2" id="KW-1133">Transmembrane helix</keyword>
<evidence type="ECO:0000256" key="3">
    <source>
        <dbReference type="SAM" id="SignalP"/>
    </source>
</evidence>
<accession>A0A6G1KPV6</accession>
<dbReference type="Proteomes" id="UP000799428">
    <property type="component" value="Unassembled WGS sequence"/>
</dbReference>
<name>A0A6G1KPV6_9PLEO</name>
<feature type="signal peptide" evidence="3">
    <location>
        <begin position="1"/>
        <end position="21"/>
    </location>
</feature>
<feature type="compositionally biased region" description="Polar residues" evidence="1">
    <location>
        <begin position="307"/>
        <end position="319"/>
    </location>
</feature>
<evidence type="ECO:0000313" key="4">
    <source>
        <dbReference type="EMBL" id="KAF2714421.1"/>
    </source>
</evidence>
<dbReference type="AlphaFoldDB" id="A0A6G1KPV6"/>
<gene>
    <name evidence="4" type="ORF">K504DRAFT_486341</name>
</gene>
<protein>
    <submittedName>
        <fullName evidence="4">Uncharacterized protein</fullName>
    </submittedName>
</protein>
<evidence type="ECO:0000313" key="5">
    <source>
        <dbReference type="Proteomes" id="UP000799428"/>
    </source>
</evidence>
<feature type="compositionally biased region" description="Polar residues" evidence="1">
    <location>
        <begin position="337"/>
        <end position="347"/>
    </location>
</feature>
<sequence>MAEIAGLVLGVLLILIASVQHRSTTHGTVKALLPTFKVRCKEYGIFPTLTLYLYFPKALDIMAKVEKHVIPGQDREVMTFMKSYTSSFNMIGVAGAIIAQVAITALSLTGLNDAHWTAEAFFVISLVTGALSVFFSCVNSPSLHGLHSADDIRIFLTKPSRSADLQAMNKLLAKAEEDVKIDNYTLQHLRSLNLKVASANSAVMLVAPMYLLNVALSAFLLGLGIYLGNLYTAKLVPEFGDGALGIFIIYIITTATGLAIFYAARSFKHIENLPRERYQNLLNTIDSTSSKPEKRNPSTAVEAERPTWQSAPGTFQQSVHQRENGKVRFLIRDNTEDPTASLSSQDSSDPRDTQSAADILDSLMRPQHAPTSSRIPQALDDHEPPRTREEAPLSLPSLEDGTRTKNIHSALLELIASQEQGLRASRKLLEAFASSS</sequence>
<feature type="compositionally biased region" description="Basic and acidic residues" evidence="1">
    <location>
        <begin position="379"/>
        <end position="391"/>
    </location>
</feature>
<keyword evidence="2" id="KW-0812">Transmembrane</keyword>
<reference evidence="4" key="1">
    <citation type="journal article" date="2020" name="Stud. Mycol.">
        <title>101 Dothideomycetes genomes: a test case for predicting lifestyles and emergence of pathogens.</title>
        <authorList>
            <person name="Haridas S."/>
            <person name="Albert R."/>
            <person name="Binder M."/>
            <person name="Bloem J."/>
            <person name="Labutti K."/>
            <person name="Salamov A."/>
            <person name="Andreopoulos B."/>
            <person name="Baker S."/>
            <person name="Barry K."/>
            <person name="Bills G."/>
            <person name="Bluhm B."/>
            <person name="Cannon C."/>
            <person name="Castanera R."/>
            <person name="Culley D."/>
            <person name="Daum C."/>
            <person name="Ezra D."/>
            <person name="Gonzalez J."/>
            <person name="Henrissat B."/>
            <person name="Kuo A."/>
            <person name="Liang C."/>
            <person name="Lipzen A."/>
            <person name="Lutzoni F."/>
            <person name="Magnuson J."/>
            <person name="Mondo S."/>
            <person name="Nolan M."/>
            <person name="Ohm R."/>
            <person name="Pangilinan J."/>
            <person name="Park H.-J."/>
            <person name="Ramirez L."/>
            <person name="Alfaro M."/>
            <person name="Sun H."/>
            <person name="Tritt A."/>
            <person name="Yoshinaga Y."/>
            <person name="Zwiers L.-H."/>
            <person name="Turgeon B."/>
            <person name="Goodwin S."/>
            <person name="Spatafora J."/>
            <person name="Crous P."/>
            <person name="Grigoriev I."/>
        </authorList>
    </citation>
    <scope>NUCLEOTIDE SEQUENCE</scope>
    <source>
        <strain evidence="4">CBS 279.74</strain>
    </source>
</reference>
<dbReference type="EMBL" id="MU005764">
    <property type="protein sequence ID" value="KAF2714421.1"/>
    <property type="molecule type" value="Genomic_DNA"/>
</dbReference>
<organism evidence="4 5">
    <name type="scientific">Pleomassaria siparia CBS 279.74</name>
    <dbReference type="NCBI Taxonomy" id="1314801"/>
    <lineage>
        <taxon>Eukaryota</taxon>
        <taxon>Fungi</taxon>
        <taxon>Dikarya</taxon>
        <taxon>Ascomycota</taxon>
        <taxon>Pezizomycotina</taxon>
        <taxon>Dothideomycetes</taxon>
        <taxon>Pleosporomycetidae</taxon>
        <taxon>Pleosporales</taxon>
        <taxon>Pleomassariaceae</taxon>
        <taxon>Pleomassaria</taxon>
    </lineage>
</organism>
<keyword evidence="5" id="KW-1185">Reference proteome</keyword>
<feature type="transmembrane region" description="Helical" evidence="2">
    <location>
        <begin position="84"/>
        <end position="108"/>
    </location>
</feature>
<dbReference type="OrthoDB" id="4941332at2759"/>
<keyword evidence="2" id="KW-0472">Membrane</keyword>
<proteinExistence type="predicted"/>
<feature type="chain" id="PRO_5026004417" evidence="3">
    <location>
        <begin position="22"/>
        <end position="436"/>
    </location>
</feature>
<evidence type="ECO:0000256" key="1">
    <source>
        <dbReference type="SAM" id="MobiDB-lite"/>
    </source>
</evidence>
<evidence type="ECO:0000256" key="2">
    <source>
        <dbReference type="SAM" id="Phobius"/>
    </source>
</evidence>
<feature type="transmembrane region" description="Helical" evidence="2">
    <location>
        <begin position="243"/>
        <end position="264"/>
    </location>
</feature>
<feature type="region of interest" description="Disordered" evidence="1">
    <location>
        <begin position="284"/>
        <end position="402"/>
    </location>
</feature>